<dbReference type="Pfam" id="PF00903">
    <property type="entry name" value="Glyoxalase"/>
    <property type="match status" value="1"/>
</dbReference>
<dbReference type="PROSITE" id="PS51819">
    <property type="entry name" value="VOC"/>
    <property type="match status" value="1"/>
</dbReference>
<organism evidence="2 3">
    <name type="scientific">Paenibacillus cookii</name>
    <dbReference type="NCBI Taxonomy" id="157839"/>
    <lineage>
        <taxon>Bacteria</taxon>
        <taxon>Bacillati</taxon>
        <taxon>Bacillota</taxon>
        <taxon>Bacilli</taxon>
        <taxon>Bacillales</taxon>
        <taxon>Paenibacillaceae</taxon>
        <taxon>Paenibacillus</taxon>
    </lineage>
</organism>
<dbReference type="Gene3D" id="3.10.180.10">
    <property type="entry name" value="2,3-Dihydroxybiphenyl 1,2-Dioxygenase, domain 1"/>
    <property type="match status" value="1"/>
</dbReference>
<feature type="domain" description="VOC" evidence="1">
    <location>
        <begin position="4"/>
        <end position="123"/>
    </location>
</feature>
<name>A0ABQ4M2Q1_9BACL</name>
<protein>
    <recommendedName>
        <fullName evidence="1">VOC domain-containing protein</fullName>
    </recommendedName>
</protein>
<reference evidence="2 3" key="1">
    <citation type="submission" date="2021-03" db="EMBL/GenBank/DDBJ databases">
        <title>Antimicrobial resistance genes in bacteria isolated from Japanese honey, and their potential for conferring macrolide and lincosamide resistance in the American foulbrood pathogen Paenibacillus larvae.</title>
        <authorList>
            <person name="Okamoto M."/>
            <person name="Kumagai M."/>
            <person name="Kanamori H."/>
            <person name="Takamatsu D."/>
        </authorList>
    </citation>
    <scope>NUCLEOTIDE SEQUENCE [LARGE SCALE GENOMIC DNA]</scope>
    <source>
        <strain evidence="2 3">J21TS3</strain>
    </source>
</reference>
<dbReference type="InterPro" id="IPR037523">
    <property type="entry name" value="VOC_core"/>
</dbReference>
<accession>A0ABQ4M2Q1</accession>
<dbReference type="CDD" id="cd06587">
    <property type="entry name" value="VOC"/>
    <property type="match status" value="1"/>
</dbReference>
<dbReference type="RefSeq" id="WP_212952228.1">
    <property type="nucleotide sequence ID" value="NZ_BORW01000035.1"/>
</dbReference>
<evidence type="ECO:0000259" key="1">
    <source>
        <dbReference type="PROSITE" id="PS51819"/>
    </source>
</evidence>
<sequence length="124" mass="14142">MAGYLNQIRFHDIAVANLEYSLAWYHSFLGFEVRSKNDQIGVLSLGRGPDLILTAPDFRSSMGKLSMDERAVPIIGFETHQIDEFYRFLRSKGVPVTPLRDEYIGRYFGFIDPDGNMYSVLKGN</sequence>
<dbReference type="InterPro" id="IPR029068">
    <property type="entry name" value="Glyas_Bleomycin-R_OHBP_Dase"/>
</dbReference>
<dbReference type="Proteomes" id="UP000680638">
    <property type="component" value="Unassembled WGS sequence"/>
</dbReference>
<dbReference type="EMBL" id="BORW01000035">
    <property type="protein sequence ID" value="GIO69698.1"/>
    <property type="molecule type" value="Genomic_DNA"/>
</dbReference>
<keyword evidence="3" id="KW-1185">Reference proteome</keyword>
<gene>
    <name evidence="2" type="ORF">J21TS3_45190</name>
</gene>
<proteinExistence type="predicted"/>
<dbReference type="SUPFAM" id="SSF54593">
    <property type="entry name" value="Glyoxalase/Bleomycin resistance protein/Dihydroxybiphenyl dioxygenase"/>
    <property type="match status" value="1"/>
</dbReference>
<evidence type="ECO:0000313" key="2">
    <source>
        <dbReference type="EMBL" id="GIO69698.1"/>
    </source>
</evidence>
<dbReference type="InterPro" id="IPR004360">
    <property type="entry name" value="Glyas_Fos-R_dOase_dom"/>
</dbReference>
<evidence type="ECO:0000313" key="3">
    <source>
        <dbReference type="Proteomes" id="UP000680638"/>
    </source>
</evidence>
<comment type="caution">
    <text evidence="2">The sequence shown here is derived from an EMBL/GenBank/DDBJ whole genome shotgun (WGS) entry which is preliminary data.</text>
</comment>